<dbReference type="InterPro" id="IPR014718">
    <property type="entry name" value="GH-type_carb-bd"/>
</dbReference>
<dbReference type="Proteomes" id="UP001153712">
    <property type="component" value="Chromosome 11"/>
</dbReference>
<dbReference type="Gene3D" id="2.70.98.10">
    <property type="match status" value="1"/>
</dbReference>
<dbReference type="OrthoDB" id="1659429at2759"/>
<reference evidence="8" key="1">
    <citation type="submission" date="2022-01" db="EMBL/GenBank/DDBJ databases">
        <authorList>
            <person name="King R."/>
        </authorList>
    </citation>
    <scope>NUCLEOTIDE SEQUENCE</scope>
</reference>
<organism evidence="8 9">
    <name type="scientific">Phyllotreta striolata</name>
    <name type="common">Striped flea beetle</name>
    <name type="synonym">Crioceris striolata</name>
    <dbReference type="NCBI Taxonomy" id="444603"/>
    <lineage>
        <taxon>Eukaryota</taxon>
        <taxon>Metazoa</taxon>
        <taxon>Ecdysozoa</taxon>
        <taxon>Arthropoda</taxon>
        <taxon>Hexapoda</taxon>
        <taxon>Insecta</taxon>
        <taxon>Pterygota</taxon>
        <taxon>Neoptera</taxon>
        <taxon>Endopterygota</taxon>
        <taxon>Coleoptera</taxon>
        <taxon>Polyphaga</taxon>
        <taxon>Cucujiformia</taxon>
        <taxon>Chrysomeloidea</taxon>
        <taxon>Chrysomelidae</taxon>
        <taxon>Galerucinae</taxon>
        <taxon>Alticini</taxon>
        <taxon>Phyllotreta</taxon>
    </lineage>
</organism>
<comment type="pathway">
    <text evidence="3">Carbohydrate metabolism; galactose metabolism.</text>
</comment>
<dbReference type="AlphaFoldDB" id="A0A9N9XKA8"/>
<evidence type="ECO:0000256" key="3">
    <source>
        <dbReference type="ARBA" id="ARBA00004947"/>
    </source>
</evidence>
<dbReference type="InterPro" id="IPR011013">
    <property type="entry name" value="Gal_mutarotase_sf_dom"/>
</dbReference>
<accession>A0A9N9XKA8</accession>
<dbReference type="GO" id="GO:0005737">
    <property type="term" value="C:cytoplasm"/>
    <property type="evidence" value="ECO:0007669"/>
    <property type="project" value="TreeGrafter"/>
</dbReference>
<dbReference type="GO" id="GO:0005975">
    <property type="term" value="P:carbohydrate metabolic process"/>
    <property type="evidence" value="ECO:0007669"/>
    <property type="project" value="InterPro"/>
</dbReference>
<evidence type="ECO:0000313" key="8">
    <source>
        <dbReference type="EMBL" id="CAG9855723.1"/>
    </source>
</evidence>
<proteinExistence type="inferred from homology"/>
<protein>
    <recommendedName>
        <fullName evidence="7">glucose-6-phosphate 1-epimerase</fullName>
        <ecNumber evidence="7">5.1.3.15</ecNumber>
    </recommendedName>
</protein>
<dbReference type="PIRSF" id="PIRSF016020">
    <property type="entry name" value="PHexose_mutarotase"/>
    <property type="match status" value="1"/>
</dbReference>
<name>A0A9N9XKA8_PHYSR</name>
<keyword evidence="5 7" id="KW-0413">Isomerase</keyword>
<dbReference type="EMBL" id="OU900104">
    <property type="protein sequence ID" value="CAG9855723.1"/>
    <property type="molecule type" value="Genomic_DNA"/>
</dbReference>
<evidence type="ECO:0000256" key="4">
    <source>
        <dbReference type="ARBA" id="ARBA00005866"/>
    </source>
</evidence>
<dbReference type="PANTHER" id="PTHR11122:SF13">
    <property type="entry name" value="GLUCOSE-6-PHOSPHATE 1-EPIMERASE"/>
    <property type="match status" value="1"/>
</dbReference>
<dbReference type="InterPro" id="IPR008183">
    <property type="entry name" value="Aldose_1/G6P_1-epimerase"/>
</dbReference>
<dbReference type="SUPFAM" id="SSF74650">
    <property type="entry name" value="Galactose mutarotase-like"/>
    <property type="match status" value="1"/>
</dbReference>
<evidence type="ECO:0000256" key="7">
    <source>
        <dbReference type="PIRNR" id="PIRNR016020"/>
    </source>
</evidence>
<comment type="catalytic activity">
    <reaction evidence="2">
        <text>alpha-D-galactose = beta-D-galactose</text>
        <dbReference type="Rhea" id="RHEA:28675"/>
        <dbReference type="ChEBI" id="CHEBI:27667"/>
        <dbReference type="ChEBI" id="CHEBI:28061"/>
        <dbReference type="EC" id="5.1.3.3"/>
    </reaction>
    <physiologicalReaction direction="right-to-left" evidence="2">
        <dbReference type="Rhea" id="RHEA:28677"/>
    </physiologicalReaction>
</comment>
<evidence type="ECO:0000313" key="9">
    <source>
        <dbReference type="Proteomes" id="UP001153712"/>
    </source>
</evidence>
<dbReference type="GO" id="GO:0047938">
    <property type="term" value="F:glucose-6-phosphate 1-epimerase activity"/>
    <property type="evidence" value="ECO:0007669"/>
    <property type="project" value="UniProtKB-UniRule"/>
</dbReference>
<gene>
    <name evidence="8" type="ORF">PHYEVI_LOCUS2166</name>
</gene>
<evidence type="ECO:0000256" key="6">
    <source>
        <dbReference type="ARBA" id="ARBA00045743"/>
    </source>
</evidence>
<sequence>MQKHHPLSNDDPRVIRMDRGGYTTCNVILKGASIISWRIEEEEQLFFSRLSHLDDYDKYRGGITIVFPHFQEWSFGRNHGFGRDVIWSVRNGPRTDHYGDVHLELILKSNCFTKSNWNYDFELILKIILKERSLELQLVVINPSKNETLNFQIALHYHLKVKNCNKVSVNGLKNLQYIDRVDSSVDLPFKTINTDSFDLALPIDMVVYNSGKEFQYVSKLDDKIIHFTKNNLPDLSIWTAGYLINIPNQLDDDEWTGFVGTDIGNFKVYLPPQSTWSASQVIEIKRENKTRGIFKNFIDYFDDIC</sequence>
<keyword evidence="9" id="KW-1185">Reference proteome</keyword>
<dbReference type="PANTHER" id="PTHR11122">
    <property type="entry name" value="APOSPORY-ASSOCIATED PROTEIN C-RELATED"/>
    <property type="match status" value="1"/>
</dbReference>
<evidence type="ECO:0000256" key="2">
    <source>
        <dbReference type="ARBA" id="ARBA00001712"/>
    </source>
</evidence>
<comment type="function">
    <text evidence="6">Mutarotase that catalyzes the interconversion of beta-D-galactose and alpha-D-galactose during galactose metabolism. Beta-D-galactose is metabolized in the liver into glucose 1-phosphate, the primary metabolic fuel, by the action of four enzymes that constitute the Leloir pathway: GALM, GALK1 (galactokinase), GALT (galactose-1-phosphate uridylyltransferase) and GALE (UDP-galactose-4'-epimerase). Involved in the maintenance of the equilibrium between the beta- and alpha-anomers of galactose, therefore ensuring a sufficient supply of the alpha-anomer for GALK1. Also active on D-glucose although shows a preference for galactose over glucose.</text>
</comment>
<evidence type="ECO:0000256" key="5">
    <source>
        <dbReference type="ARBA" id="ARBA00023235"/>
    </source>
</evidence>
<evidence type="ECO:0000256" key="1">
    <source>
        <dbReference type="ARBA" id="ARBA00001096"/>
    </source>
</evidence>
<dbReference type="GO" id="GO:0030246">
    <property type="term" value="F:carbohydrate binding"/>
    <property type="evidence" value="ECO:0007669"/>
    <property type="project" value="UniProtKB-UniRule"/>
</dbReference>
<dbReference type="GO" id="GO:0004034">
    <property type="term" value="F:aldose 1-epimerase activity"/>
    <property type="evidence" value="ECO:0007669"/>
    <property type="project" value="UniProtKB-EC"/>
</dbReference>
<comment type="catalytic activity">
    <reaction evidence="1">
        <text>alpha-D-glucose 6-phosphate = beta-D-glucose 6-phosphate</text>
        <dbReference type="Rhea" id="RHEA:16249"/>
        <dbReference type="ChEBI" id="CHEBI:58225"/>
        <dbReference type="ChEBI" id="CHEBI:58247"/>
        <dbReference type="EC" id="5.1.3.15"/>
    </reaction>
</comment>
<comment type="similarity">
    <text evidence="4 7">Belongs to the glucose-6-phosphate 1-epimerase family.</text>
</comment>
<dbReference type="InterPro" id="IPR025532">
    <property type="entry name" value="G6P_1-epimerase"/>
</dbReference>
<dbReference type="EC" id="5.1.3.15" evidence="7"/>
<dbReference type="Pfam" id="PF01263">
    <property type="entry name" value="Aldose_epim"/>
    <property type="match status" value="1"/>
</dbReference>